<evidence type="ECO:0000256" key="3">
    <source>
        <dbReference type="ARBA" id="ARBA00022989"/>
    </source>
</evidence>
<dbReference type="EMBL" id="CP104377">
    <property type="protein sequence ID" value="UXC19629.1"/>
    <property type="molecule type" value="Genomic_DNA"/>
</dbReference>
<feature type="transmembrane region" description="Helical" evidence="5">
    <location>
        <begin position="81"/>
        <end position="98"/>
    </location>
</feature>
<evidence type="ECO:0000256" key="1">
    <source>
        <dbReference type="ARBA" id="ARBA00004141"/>
    </source>
</evidence>
<gene>
    <name evidence="6" type="ORF">N4T19_05805</name>
</gene>
<keyword evidence="4 5" id="KW-0472">Membrane</keyword>
<dbReference type="RefSeq" id="WP_260719669.1">
    <property type="nucleotide sequence ID" value="NZ_CP104377.1"/>
</dbReference>
<keyword evidence="5" id="KW-1003">Cell membrane</keyword>
<keyword evidence="7" id="KW-1185">Reference proteome</keyword>
<proteinExistence type="inferred from homology"/>
<feature type="transmembrane region" description="Helical" evidence="5">
    <location>
        <begin position="173"/>
        <end position="191"/>
    </location>
</feature>
<evidence type="ECO:0000256" key="4">
    <source>
        <dbReference type="ARBA" id="ARBA00023136"/>
    </source>
</evidence>
<keyword evidence="3 5" id="KW-1133">Transmembrane helix</keyword>
<evidence type="ECO:0000256" key="5">
    <source>
        <dbReference type="RuleBase" id="RU363041"/>
    </source>
</evidence>
<keyword evidence="2 5" id="KW-0812">Transmembrane</keyword>
<dbReference type="Pfam" id="PF01925">
    <property type="entry name" value="TauE"/>
    <property type="match status" value="1"/>
</dbReference>
<reference evidence="6" key="1">
    <citation type="submission" date="2022-09" db="EMBL/GenBank/DDBJ databases">
        <title>Bacterial diversity in gut of crayfish and pufferfish.</title>
        <authorList>
            <person name="Huang Y."/>
        </authorList>
    </citation>
    <scope>NUCLEOTIDE SEQUENCE</scope>
    <source>
        <strain evidence="6">PR12</strain>
    </source>
</reference>
<evidence type="ECO:0000256" key="2">
    <source>
        <dbReference type="ARBA" id="ARBA00022692"/>
    </source>
</evidence>
<dbReference type="InterPro" id="IPR002781">
    <property type="entry name" value="TM_pro_TauE-like"/>
</dbReference>
<evidence type="ECO:0000313" key="7">
    <source>
        <dbReference type="Proteomes" id="UP001058290"/>
    </source>
</evidence>
<feature type="transmembrane region" description="Helical" evidence="5">
    <location>
        <begin position="12"/>
        <end position="45"/>
    </location>
</feature>
<accession>A0ABY6A239</accession>
<comment type="subcellular location">
    <subcellularLocation>
        <location evidence="5">Cell membrane</location>
        <topology evidence="5">Multi-pass membrane protein</topology>
    </subcellularLocation>
    <subcellularLocation>
        <location evidence="1">Membrane</location>
        <topology evidence="1">Multi-pass membrane protein</topology>
    </subcellularLocation>
</comment>
<feature type="transmembrane region" description="Helical" evidence="5">
    <location>
        <begin position="51"/>
        <end position="69"/>
    </location>
</feature>
<sequence length="251" mass="26842">MANLQTDLNLTYLLFGAFIAALAMVQSIFGVGLLIFGTPALLFAGVRFDEVLSVLLPASLSVSVLQIVCDGRPKTSEIAGYFVYMLPALGIGLLVALFAHVPGLDLFICGLLVFAAVLRVSPNYREKLMAFAKRFSRTTLIAIGMVHGMTNMGGSLLEAYVSSRESEKLNIRQSIACGYALLAGSQLIVLASVGRFQVSAATGIAIIVASSVFLTFGRRTFALIHQTRYRVFVSVLMVLAASALIAKRALV</sequence>
<name>A0ABY6A239_9BURK</name>
<feature type="transmembrane region" description="Helical" evidence="5">
    <location>
        <begin position="140"/>
        <end position="161"/>
    </location>
</feature>
<dbReference type="Proteomes" id="UP001058290">
    <property type="component" value="Chromosome"/>
</dbReference>
<comment type="similarity">
    <text evidence="5">Belongs to the 4-toluene sulfonate uptake permease (TSUP) (TC 2.A.102) family.</text>
</comment>
<evidence type="ECO:0000313" key="6">
    <source>
        <dbReference type="EMBL" id="UXC19629.1"/>
    </source>
</evidence>
<protein>
    <recommendedName>
        <fullName evidence="5">Probable membrane transporter protein</fullName>
    </recommendedName>
</protein>
<organism evidence="6 7">
    <name type="scientific">Comamonas squillarum</name>
    <dbReference type="NCBI Taxonomy" id="2977320"/>
    <lineage>
        <taxon>Bacteria</taxon>
        <taxon>Pseudomonadati</taxon>
        <taxon>Pseudomonadota</taxon>
        <taxon>Betaproteobacteria</taxon>
        <taxon>Burkholderiales</taxon>
        <taxon>Comamonadaceae</taxon>
        <taxon>Comamonas</taxon>
    </lineage>
</organism>
<feature type="transmembrane region" description="Helical" evidence="5">
    <location>
        <begin position="198"/>
        <end position="217"/>
    </location>
</feature>
<feature type="transmembrane region" description="Helical" evidence="5">
    <location>
        <begin position="229"/>
        <end position="246"/>
    </location>
</feature>